<dbReference type="WBParaSite" id="Csp11.Scaffold628.g7185.t1">
    <property type="protein sequence ID" value="Csp11.Scaffold628.g7185.t1"/>
    <property type="gene ID" value="Csp11.Scaffold628.g7185"/>
</dbReference>
<accession>A0A1I7TLT1</accession>
<reference evidence="2" key="1">
    <citation type="submission" date="2016-11" db="UniProtKB">
        <authorList>
            <consortium name="WormBaseParasite"/>
        </authorList>
    </citation>
    <scope>IDENTIFICATION</scope>
</reference>
<proteinExistence type="predicted"/>
<dbReference type="eggNOG" id="ENOG502TK4P">
    <property type="taxonomic scope" value="Eukaryota"/>
</dbReference>
<evidence type="ECO:0000313" key="1">
    <source>
        <dbReference type="Proteomes" id="UP000095282"/>
    </source>
</evidence>
<organism evidence="1 2">
    <name type="scientific">Caenorhabditis tropicalis</name>
    <dbReference type="NCBI Taxonomy" id="1561998"/>
    <lineage>
        <taxon>Eukaryota</taxon>
        <taxon>Metazoa</taxon>
        <taxon>Ecdysozoa</taxon>
        <taxon>Nematoda</taxon>
        <taxon>Chromadorea</taxon>
        <taxon>Rhabditida</taxon>
        <taxon>Rhabditina</taxon>
        <taxon>Rhabditomorpha</taxon>
        <taxon>Rhabditoidea</taxon>
        <taxon>Rhabditidae</taxon>
        <taxon>Peloderinae</taxon>
        <taxon>Caenorhabditis</taxon>
    </lineage>
</organism>
<dbReference type="AlphaFoldDB" id="A0A1I7TLT1"/>
<sequence length="249" mass="28773">MEFSKGTVPYSETFQIKVIQAFWGSIDLQLEGHNNVLIFNLDDESDDCNARISMSIEFTLNSDTLNKVIVFKPEDLLQFLYTPNDSTLTQPHIIILRLQLSGFQIIQKQLPEECKQWAEVLASGKLRSHSFSDNLIFVCHPESISFNRKEPYIDKTGNWTVLTNNIIPHLKDHWSDYLRFTKQKPEQDDLGSPLDRRNFTALYSDFGLSKTISYIKYGNNLDLLKLQLGNVFGNVKIDYFLSNLQGRLR</sequence>
<dbReference type="Proteomes" id="UP000095282">
    <property type="component" value="Unplaced"/>
</dbReference>
<protein>
    <submittedName>
        <fullName evidence="2">Uncharacterized protein</fullName>
    </submittedName>
</protein>
<name>A0A1I7TLT1_9PELO</name>
<evidence type="ECO:0000313" key="2">
    <source>
        <dbReference type="WBParaSite" id="Csp11.Scaffold628.g7185.t1"/>
    </source>
</evidence>
<keyword evidence="1" id="KW-1185">Reference proteome</keyword>